<keyword evidence="2" id="KW-1185">Reference proteome</keyword>
<gene>
    <name evidence="1" type="ORF">DP065_01945</name>
</gene>
<dbReference type="KEGG" id="mane:DP065_01945"/>
<protein>
    <recommendedName>
        <fullName evidence="3">Lipoprotein</fullName>
    </recommendedName>
</protein>
<evidence type="ECO:0000313" key="1">
    <source>
        <dbReference type="EMBL" id="AWX69508.1"/>
    </source>
</evidence>
<dbReference type="RefSeq" id="WP_033178550.1">
    <property type="nucleotide sequence ID" value="NZ_CP030140.1"/>
</dbReference>
<reference evidence="2" key="1">
    <citation type="submission" date="2018-06" db="EMBL/GenBank/DDBJ databases">
        <title>Complete genome sequences of Mycoplasma anatis, M. anseris and M. cloacale type strains.</title>
        <authorList>
            <person name="Grozner D."/>
            <person name="Forro B."/>
            <person name="Sulyok K.M."/>
            <person name="Marton S."/>
            <person name="Kreizinger Z."/>
            <person name="Banyai K."/>
            <person name="Gyuranecz M."/>
        </authorList>
    </citation>
    <scope>NUCLEOTIDE SEQUENCE [LARGE SCALE GENOMIC DNA]</scope>
    <source>
        <strain evidence="2">ATCC 49234</strain>
    </source>
</reference>
<dbReference type="NCBIfam" id="NF045963">
    <property type="entry name" value="MAG3240_fam"/>
    <property type="match status" value="1"/>
</dbReference>
<proteinExistence type="predicted"/>
<dbReference type="EMBL" id="CP030140">
    <property type="protein sequence ID" value="AWX69508.1"/>
    <property type="molecule type" value="Genomic_DNA"/>
</dbReference>
<evidence type="ECO:0008006" key="3">
    <source>
        <dbReference type="Google" id="ProtNLM"/>
    </source>
</evidence>
<dbReference type="AlphaFoldDB" id="A0A2Z4NDC9"/>
<evidence type="ECO:0000313" key="2">
    <source>
        <dbReference type="Proteomes" id="UP000250218"/>
    </source>
</evidence>
<dbReference type="PROSITE" id="PS51257">
    <property type="entry name" value="PROKAR_LIPOPROTEIN"/>
    <property type="match status" value="1"/>
</dbReference>
<accession>A0A2Z4NDC9</accession>
<dbReference type="Proteomes" id="UP000250218">
    <property type="component" value="Chromosome"/>
</dbReference>
<name>A0A2Z4NDC9_9BACT</name>
<organism evidence="1 2">
    <name type="scientific">[Mycoplasma] anseris</name>
    <dbReference type="NCBI Taxonomy" id="92400"/>
    <lineage>
        <taxon>Bacteria</taxon>
        <taxon>Bacillati</taxon>
        <taxon>Mycoplasmatota</taxon>
        <taxon>Mycoplasmoidales</taxon>
        <taxon>Metamycoplasmataceae</taxon>
        <taxon>Metamycoplasma</taxon>
    </lineage>
</organism>
<sequence>MRRKLQLFIVGIIPSVITPVITISCTNKTAYLDIDKISRKYLKNLTPNQIVSLHNNEKLFYYFEGQKKVYFDNAIIKNNKIHLSKNNLQSEFVFDFHTQQYWKQIVNQLDNIKIIENDDLLNVNEMMTEYSFDDIDNANGFNDEWVSLLSSIKNKDFDRVNDPYFFDMQTIIFRMIQDANTNYFFMNQRRMVNKNNEAILLRDFFKTFYIQATTWLDNAHLKQREIFETFLTLYLNKFNINVSKVVIDWDNAKVVQSYSQSSEYIKFQFKDILDFENKSILNPQNRKLSFYINGFRTYQTDQKFGIGQEGLQEELPLFNEYIENPLLEIDGKKYLNVVDNINYFIKGAKSFEYWNTRGLMYLFQTFKDEIFHIQIPENKKDEDAYYQVIDFKYTDYLKTDQILKAVVRVYKKNNTYQDYVWLSSNFDDHGHRLKGRILTYKNENDLTSNDFYNYKPDLGPIPNGISLQEFLIPNSIAFDLLEKAGNHLESSFEYWNNDIRSNFESSYLKNDSYQIKLLTAFINNYWLSYALETKENQIRSGIKRIDIEILNDTNQIGRLHLKLDFMCYANENDFDFKNKDETKKASLYLYWNGFKGYDTSIDKKMFSIDKIEIKDI</sequence>